<organism evidence="1 2">
    <name type="scientific">Lactuca saligna</name>
    <name type="common">Willowleaf lettuce</name>
    <dbReference type="NCBI Taxonomy" id="75948"/>
    <lineage>
        <taxon>Eukaryota</taxon>
        <taxon>Viridiplantae</taxon>
        <taxon>Streptophyta</taxon>
        <taxon>Embryophyta</taxon>
        <taxon>Tracheophyta</taxon>
        <taxon>Spermatophyta</taxon>
        <taxon>Magnoliopsida</taxon>
        <taxon>eudicotyledons</taxon>
        <taxon>Gunneridae</taxon>
        <taxon>Pentapetalae</taxon>
        <taxon>asterids</taxon>
        <taxon>campanulids</taxon>
        <taxon>Asterales</taxon>
        <taxon>Asteraceae</taxon>
        <taxon>Cichorioideae</taxon>
        <taxon>Cichorieae</taxon>
        <taxon>Lactucinae</taxon>
        <taxon>Lactuca</taxon>
    </lineage>
</organism>
<dbReference type="EMBL" id="OX465086">
    <property type="protein sequence ID" value="CAI9263045.1"/>
    <property type="molecule type" value="Genomic_DNA"/>
</dbReference>
<accession>A0AA35V1Q1</accession>
<evidence type="ECO:0000313" key="1">
    <source>
        <dbReference type="EMBL" id="CAI9263045.1"/>
    </source>
</evidence>
<evidence type="ECO:0000313" key="2">
    <source>
        <dbReference type="Proteomes" id="UP001177003"/>
    </source>
</evidence>
<reference evidence="1" key="1">
    <citation type="submission" date="2023-04" db="EMBL/GenBank/DDBJ databases">
        <authorList>
            <person name="Vijverberg K."/>
            <person name="Xiong W."/>
            <person name="Schranz E."/>
        </authorList>
    </citation>
    <scope>NUCLEOTIDE SEQUENCE</scope>
</reference>
<proteinExistence type="predicted"/>
<dbReference type="AlphaFoldDB" id="A0AA35V1Q1"/>
<sequence>MEDKKDGILTDIISCYLRKRGMLRIECPPGVMKGKSITYRSHWREIVTSFIGTLIPFGDEVISITGDDINQSAGMLRAFKQPIVCEKPTKAIPTHLSVSN</sequence>
<name>A0AA35V1Q1_LACSI</name>
<gene>
    <name evidence="1" type="ORF">LSALG_LOCUS3749</name>
</gene>
<keyword evidence="2" id="KW-1185">Reference proteome</keyword>
<dbReference type="Proteomes" id="UP001177003">
    <property type="component" value="Chromosome 0"/>
</dbReference>
<protein>
    <submittedName>
        <fullName evidence="1">Uncharacterized protein</fullName>
    </submittedName>
</protein>